<evidence type="ECO:0000313" key="2">
    <source>
        <dbReference type="EMBL" id="TVO59460.1"/>
    </source>
</evidence>
<accession>A0A557R2R5</accession>
<keyword evidence="3" id="KW-1185">Reference proteome</keyword>
<proteinExistence type="predicted"/>
<feature type="signal peptide" evidence="1">
    <location>
        <begin position="1"/>
        <end position="18"/>
    </location>
</feature>
<evidence type="ECO:0000313" key="3">
    <source>
        <dbReference type="Proteomes" id="UP000319502"/>
    </source>
</evidence>
<evidence type="ECO:0000256" key="1">
    <source>
        <dbReference type="SAM" id="SignalP"/>
    </source>
</evidence>
<dbReference type="RefSeq" id="WP_144307969.1">
    <property type="nucleotide sequence ID" value="NZ_VMNK01000002.1"/>
</dbReference>
<dbReference type="OrthoDB" id="8526680at2"/>
<keyword evidence="1" id="KW-0732">Signal</keyword>
<dbReference type="EMBL" id="VMNK01000002">
    <property type="protein sequence ID" value="TVO59460.1"/>
    <property type="molecule type" value="Genomic_DNA"/>
</dbReference>
<sequence length="154" mass="16768">MRLLFAALALAIPLSAIAEPVACPDAATVKQVNACPTTEELKYTFDGFCGSNARLYSPLDTTCESFENYRKLKDVALWESADGQFANYQSCDMPKDEMAKAKPVKISVSQKKGLTMLRCDYSNGTYFVQRSRAKCVVPAEGTCPADGPCVAQCE</sequence>
<comment type="caution">
    <text evidence="2">The sequence shown here is derived from an EMBL/GenBank/DDBJ whole genome shotgun (WGS) entry which is preliminary data.</text>
</comment>
<name>A0A557R2R5_9RHOO</name>
<dbReference type="AlphaFoldDB" id="A0A557R2R5"/>
<reference evidence="2 3" key="1">
    <citation type="submission" date="2019-07" db="EMBL/GenBank/DDBJ databases">
        <title>The pathways for chlorine oxyanion respiration interact through the shared metabolite chlorate.</title>
        <authorList>
            <person name="Barnum T.P."/>
            <person name="Cheng Y."/>
            <person name="Hill K.A."/>
            <person name="Lucas L.N."/>
            <person name="Carlson H.K."/>
            <person name="Coates J.D."/>
        </authorList>
    </citation>
    <scope>NUCLEOTIDE SEQUENCE [LARGE SCALE GENOMIC DNA]</scope>
    <source>
        <strain evidence="2 3">SFB-3</strain>
    </source>
</reference>
<protein>
    <submittedName>
        <fullName evidence="2">Uncharacterized protein</fullName>
    </submittedName>
</protein>
<dbReference type="Proteomes" id="UP000319502">
    <property type="component" value="Unassembled WGS sequence"/>
</dbReference>
<organism evidence="2 3">
    <name type="scientific">Denitromonas halophila</name>
    <dbReference type="NCBI Taxonomy" id="1629404"/>
    <lineage>
        <taxon>Bacteria</taxon>
        <taxon>Pseudomonadati</taxon>
        <taxon>Pseudomonadota</taxon>
        <taxon>Betaproteobacteria</taxon>
        <taxon>Rhodocyclales</taxon>
        <taxon>Zoogloeaceae</taxon>
        <taxon>Denitromonas</taxon>
    </lineage>
</organism>
<gene>
    <name evidence="2" type="ORF">FHP91_01745</name>
</gene>
<feature type="chain" id="PRO_5021865981" evidence="1">
    <location>
        <begin position="19"/>
        <end position="154"/>
    </location>
</feature>